<keyword evidence="4" id="KW-0223">Dioxygenase</keyword>
<evidence type="ECO:0000256" key="7">
    <source>
        <dbReference type="ARBA" id="ARBA00049169"/>
    </source>
</evidence>
<comment type="cofactor">
    <cofactor evidence="1">
        <name>L-ascorbate</name>
        <dbReference type="ChEBI" id="CHEBI:38290"/>
    </cofactor>
</comment>
<feature type="domain" description="Fe2OG dioxygenase" evidence="9">
    <location>
        <begin position="224"/>
        <end position="346"/>
    </location>
</feature>
<dbReference type="Proteomes" id="UP000650467">
    <property type="component" value="Unassembled WGS sequence"/>
</dbReference>
<evidence type="ECO:0000256" key="8">
    <source>
        <dbReference type="SAM" id="MobiDB-lite"/>
    </source>
</evidence>
<dbReference type="PANTHER" id="PTHR10869">
    <property type="entry name" value="PROLYL 4-HYDROXYLASE ALPHA SUBUNIT"/>
    <property type="match status" value="1"/>
</dbReference>
<dbReference type="Gene3D" id="2.60.120.620">
    <property type="entry name" value="q2cbj1_9rhob like domain"/>
    <property type="match status" value="1"/>
</dbReference>
<feature type="compositionally biased region" description="Basic residues" evidence="8">
    <location>
        <begin position="1"/>
        <end position="11"/>
    </location>
</feature>
<name>A0A835SK50_CHLIN</name>
<comment type="caution">
    <text evidence="10">The sequence shown here is derived from an EMBL/GenBank/DDBJ whole genome shotgun (WGS) entry which is preliminary data.</text>
</comment>
<keyword evidence="6" id="KW-0408">Iron</keyword>
<feature type="compositionally biased region" description="Low complexity" evidence="8">
    <location>
        <begin position="31"/>
        <end position="51"/>
    </location>
</feature>
<dbReference type="GO" id="GO:0005789">
    <property type="term" value="C:endoplasmic reticulum membrane"/>
    <property type="evidence" value="ECO:0007669"/>
    <property type="project" value="UniProtKB-SubCell"/>
</dbReference>
<dbReference type="EMBL" id="JAEHOC010000047">
    <property type="protein sequence ID" value="KAG2426452.1"/>
    <property type="molecule type" value="Genomic_DNA"/>
</dbReference>
<dbReference type="PANTHER" id="PTHR10869:SF229">
    <property type="entry name" value="PROLYL 4-HYDROXYLASE ALPHA SUBUNIT DOMAIN-CONTAINING PROTEIN"/>
    <property type="match status" value="1"/>
</dbReference>
<dbReference type="PROSITE" id="PS51471">
    <property type="entry name" value="FE2OG_OXY"/>
    <property type="match status" value="1"/>
</dbReference>
<reference evidence="10" key="1">
    <citation type="journal article" date="2020" name="bioRxiv">
        <title>Comparative genomics of Chlamydomonas.</title>
        <authorList>
            <person name="Craig R.J."/>
            <person name="Hasan A.R."/>
            <person name="Ness R.W."/>
            <person name="Keightley P.D."/>
        </authorList>
    </citation>
    <scope>NUCLEOTIDE SEQUENCE</scope>
    <source>
        <strain evidence="10">SAG 7.73</strain>
    </source>
</reference>
<evidence type="ECO:0000256" key="3">
    <source>
        <dbReference type="ARBA" id="ARBA00022723"/>
    </source>
</evidence>
<evidence type="ECO:0000313" key="11">
    <source>
        <dbReference type="Proteomes" id="UP000650467"/>
    </source>
</evidence>
<gene>
    <name evidence="10" type="ORF">HXX76_011683</name>
</gene>
<dbReference type="Pfam" id="PF13640">
    <property type="entry name" value="2OG-FeII_Oxy_3"/>
    <property type="match status" value="1"/>
</dbReference>
<dbReference type="GO" id="GO:0005506">
    <property type="term" value="F:iron ion binding"/>
    <property type="evidence" value="ECO:0007669"/>
    <property type="project" value="InterPro"/>
</dbReference>
<proteinExistence type="predicted"/>
<evidence type="ECO:0000256" key="1">
    <source>
        <dbReference type="ARBA" id="ARBA00001961"/>
    </source>
</evidence>
<dbReference type="InterPro" id="IPR045054">
    <property type="entry name" value="P4HA-like"/>
</dbReference>
<keyword evidence="5" id="KW-0560">Oxidoreductase</keyword>
<evidence type="ECO:0000256" key="2">
    <source>
        <dbReference type="ARBA" id="ARBA00004648"/>
    </source>
</evidence>
<dbReference type="OrthoDB" id="4356at2759"/>
<evidence type="ECO:0000313" key="10">
    <source>
        <dbReference type="EMBL" id="KAG2426452.1"/>
    </source>
</evidence>
<sequence>MHAAHAHHQRPRGSLAAGTVGRAACPMPRRSGVVPAAGGKSSGSGAKPAAGGAAAAAGKKQAQWVPPNGILKISPELLSTGGLEVGREVPAAKASFDGHLSGLFMPVNLDHPGLKVLNIDPPVITVDDFMSAAECDAVVAAATASGLMKQSGVGVGGYQVKDADNVRTSSTLAATAEVLAQHADLSAALGVMLARARGLVQGPLPAADAGAAAFARPSAPGQISFELPQVARYQPGQHFLTHEDAFPPPVVAAKGYQRRATLLVYLNDCVEGGATRFDVLDIAVQPAKGKALLFFPAFSNGVNDRRTLHTAQDAVSEKWVTQLWMSVGVRTAAANQNGGMPSFVTGVRGVSAPEPRSRAGKRGVPPQRINTKI</sequence>
<organism evidence="10 11">
    <name type="scientific">Chlamydomonas incerta</name>
    <dbReference type="NCBI Taxonomy" id="51695"/>
    <lineage>
        <taxon>Eukaryota</taxon>
        <taxon>Viridiplantae</taxon>
        <taxon>Chlorophyta</taxon>
        <taxon>core chlorophytes</taxon>
        <taxon>Chlorophyceae</taxon>
        <taxon>CS clade</taxon>
        <taxon>Chlamydomonadales</taxon>
        <taxon>Chlamydomonadaceae</taxon>
        <taxon>Chlamydomonas</taxon>
    </lineage>
</organism>
<evidence type="ECO:0000256" key="6">
    <source>
        <dbReference type="ARBA" id="ARBA00023004"/>
    </source>
</evidence>
<dbReference type="SMART" id="SM00702">
    <property type="entry name" value="P4Hc"/>
    <property type="match status" value="1"/>
</dbReference>
<feature type="region of interest" description="Disordered" evidence="8">
    <location>
        <begin position="1"/>
        <end position="51"/>
    </location>
</feature>
<dbReference type="GO" id="GO:0004656">
    <property type="term" value="F:procollagen-proline 4-dioxygenase activity"/>
    <property type="evidence" value="ECO:0007669"/>
    <property type="project" value="UniProtKB-EC"/>
</dbReference>
<dbReference type="InterPro" id="IPR044862">
    <property type="entry name" value="Pro_4_hyd_alph_FE2OG_OXY"/>
</dbReference>
<evidence type="ECO:0000259" key="9">
    <source>
        <dbReference type="PROSITE" id="PS51471"/>
    </source>
</evidence>
<evidence type="ECO:0000256" key="5">
    <source>
        <dbReference type="ARBA" id="ARBA00023002"/>
    </source>
</evidence>
<comment type="subcellular location">
    <subcellularLocation>
        <location evidence="2">Endoplasmic reticulum membrane</location>
        <topology evidence="2">Single-pass type II membrane protein</topology>
    </subcellularLocation>
</comment>
<keyword evidence="3" id="KW-0479">Metal-binding</keyword>
<dbReference type="AlphaFoldDB" id="A0A835SK50"/>
<protein>
    <recommendedName>
        <fullName evidence="9">Fe2OG dioxygenase domain-containing protein</fullName>
    </recommendedName>
</protein>
<keyword evidence="11" id="KW-1185">Reference proteome</keyword>
<feature type="region of interest" description="Disordered" evidence="8">
    <location>
        <begin position="351"/>
        <end position="373"/>
    </location>
</feature>
<dbReference type="InterPro" id="IPR006620">
    <property type="entry name" value="Pro_4_hyd_alph"/>
</dbReference>
<evidence type="ECO:0000256" key="4">
    <source>
        <dbReference type="ARBA" id="ARBA00022964"/>
    </source>
</evidence>
<comment type="catalytic activity">
    <reaction evidence="7">
        <text>L-prolyl-[collagen] + 2-oxoglutarate + O2 = trans-4-hydroxy-L-prolyl-[collagen] + succinate + CO2</text>
        <dbReference type="Rhea" id="RHEA:18945"/>
        <dbReference type="Rhea" id="RHEA-COMP:11676"/>
        <dbReference type="Rhea" id="RHEA-COMP:11680"/>
        <dbReference type="ChEBI" id="CHEBI:15379"/>
        <dbReference type="ChEBI" id="CHEBI:16526"/>
        <dbReference type="ChEBI" id="CHEBI:16810"/>
        <dbReference type="ChEBI" id="CHEBI:30031"/>
        <dbReference type="ChEBI" id="CHEBI:50342"/>
        <dbReference type="ChEBI" id="CHEBI:61965"/>
        <dbReference type="EC" id="1.14.11.2"/>
    </reaction>
</comment>
<dbReference type="InterPro" id="IPR005123">
    <property type="entry name" value="Oxoglu/Fe-dep_dioxygenase_dom"/>
</dbReference>
<dbReference type="GO" id="GO:0031418">
    <property type="term" value="F:L-ascorbic acid binding"/>
    <property type="evidence" value="ECO:0007669"/>
    <property type="project" value="InterPro"/>
</dbReference>
<accession>A0A835SK50</accession>